<dbReference type="EMBL" id="JACCCC010000001">
    <property type="protein sequence ID" value="NYE50691.1"/>
    <property type="molecule type" value="Genomic_DNA"/>
</dbReference>
<dbReference type="Gene3D" id="1.10.260.40">
    <property type="entry name" value="lambda repressor-like DNA-binding domains"/>
    <property type="match status" value="2"/>
</dbReference>
<dbReference type="PANTHER" id="PTHR43236:SF2">
    <property type="entry name" value="BLL0069 PROTEIN"/>
    <property type="match status" value="1"/>
</dbReference>
<keyword evidence="3" id="KW-1185">Reference proteome</keyword>
<sequence>MARRGVPGFRPRVLRAAREGAGLSVSELARRTGLNHAMVLRYEDGSAAPTPENLVLVAGALDADPRDFLEEGGLATLRAARGLSQQGVVAALRTPDLTVGAYQALESGRVRRLRHSDAVELAKVFQVSVETVVKAHEWDLAQSDARRAGRSAGQG</sequence>
<dbReference type="AlphaFoldDB" id="A0A852U3E2"/>
<dbReference type="InterPro" id="IPR010982">
    <property type="entry name" value="Lambda_DNA-bd_dom_sf"/>
</dbReference>
<evidence type="ECO:0000313" key="2">
    <source>
        <dbReference type="EMBL" id="NYE50691.1"/>
    </source>
</evidence>
<gene>
    <name evidence="2" type="ORF">HDA32_005811</name>
</gene>
<dbReference type="InterPro" id="IPR052345">
    <property type="entry name" value="Rad_response_metalloprotease"/>
</dbReference>
<proteinExistence type="predicted"/>
<dbReference type="Proteomes" id="UP000589036">
    <property type="component" value="Unassembled WGS sequence"/>
</dbReference>
<organism evidence="2 3">
    <name type="scientific">Spinactinospora alkalitolerans</name>
    <dbReference type="NCBI Taxonomy" id="687207"/>
    <lineage>
        <taxon>Bacteria</taxon>
        <taxon>Bacillati</taxon>
        <taxon>Actinomycetota</taxon>
        <taxon>Actinomycetes</taxon>
        <taxon>Streptosporangiales</taxon>
        <taxon>Nocardiopsidaceae</taxon>
        <taxon>Spinactinospora</taxon>
    </lineage>
</organism>
<dbReference type="CDD" id="cd00093">
    <property type="entry name" value="HTH_XRE"/>
    <property type="match status" value="2"/>
</dbReference>
<dbReference type="RefSeq" id="WP_179646137.1">
    <property type="nucleotide sequence ID" value="NZ_BAAAYY010000045.1"/>
</dbReference>
<name>A0A852U3E2_9ACTN</name>
<dbReference type="SUPFAM" id="SSF47413">
    <property type="entry name" value="lambda repressor-like DNA-binding domains"/>
    <property type="match status" value="2"/>
</dbReference>
<protein>
    <submittedName>
        <fullName evidence="2">Transcriptional regulator with XRE-family HTH domain</fullName>
    </submittedName>
</protein>
<dbReference type="GO" id="GO:0003677">
    <property type="term" value="F:DNA binding"/>
    <property type="evidence" value="ECO:0007669"/>
    <property type="project" value="InterPro"/>
</dbReference>
<dbReference type="Pfam" id="PF01381">
    <property type="entry name" value="HTH_3"/>
    <property type="match status" value="1"/>
</dbReference>
<accession>A0A852U3E2</accession>
<reference evidence="2 3" key="1">
    <citation type="submission" date="2020-07" db="EMBL/GenBank/DDBJ databases">
        <title>Sequencing the genomes of 1000 actinobacteria strains.</title>
        <authorList>
            <person name="Klenk H.-P."/>
        </authorList>
    </citation>
    <scope>NUCLEOTIDE SEQUENCE [LARGE SCALE GENOMIC DNA]</scope>
    <source>
        <strain evidence="2 3">CXB654</strain>
    </source>
</reference>
<feature type="domain" description="HTH cro/C1-type" evidence="1">
    <location>
        <begin position="14"/>
        <end position="68"/>
    </location>
</feature>
<dbReference type="PANTHER" id="PTHR43236">
    <property type="entry name" value="ANTITOXIN HIGA1"/>
    <property type="match status" value="1"/>
</dbReference>
<dbReference type="InterPro" id="IPR001387">
    <property type="entry name" value="Cro/C1-type_HTH"/>
</dbReference>
<dbReference type="SMART" id="SM00530">
    <property type="entry name" value="HTH_XRE"/>
    <property type="match status" value="2"/>
</dbReference>
<comment type="caution">
    <text evidence="2">The sequence shown here is derived from an EMBL/GenBank/DDBJ whole genome shotgun (WGS) entry which is preliminary data.</text>
</comment>
<dbReference type="PROSITE" id="PS50943">
    <property type="entry name" value="HTH_CROC1"/>
    <property type="match status" value="2"/>
</dbReference>
<evidence type="ECO:0000313" key="3">
    <source>
        <dbReference type="Proteomes" id="UP000589036"/>
    </source>
</evidence>
<feature type="domain" description="HTH cro/C1-type" evidence="1">
    <location>
        <begin position="74"/>
        <end position="132"/>
    </location>
</feature>
<evidence type="ECO:0000259" key="1">
    <source>
        <dbReference type="PROSITE" id="PS50943"/>
    </source>
</evidence>